<proteinExistence type="predicted"/>
<protein>
    <recommendedName>
        <fullName evidence="3">Enoyl-CoA hydratase/isomerase domain-containing protein</fullName>
    </recommendedName>
</protein>
<keyword evidence="2" id="KW-0812">Transmembrane</keyword>
<dbReference type="Proteomes" id="UP000000600">
    <property type="component" value="Unassembled WGS sequence"/>
</dbReference>
<keyword evidence="1" id="KW-0378">Hydrolase</keyword>
<dbReference type="RefSeq" id="XP_001446501.1">
    <property type="nucleotide sequence ID" value="XM_001446464.1"/>
</dbReference>
<dbReference type="STRING" id="5888.A0D7T7"/>
<dbReference type="HOGENOM" id="CLU_1279828_0_0_1"/>
<feature type="domain" description="Enoyl-CoA hydratase/isomerase" evidence="3">
    <location>
        <begin position="115"/>
        <end position="190"/>
    </location>
</feature>
<organism evidence="4 5">
    <name type="scientific">Paramecium tetraurelia</name>
    <dbReference type="NCBI Taxonomy" id="5888"/>
    <lineage>
        <taxon>Eukaryota</taxon>
        <taxon>Sar</taxon>
        <taxon>Alveolata</taxon>
        <taxon>Ciliophora</taxon>
        <taxon>Intramacronucleata</taxon>
        <taxon>Oligohymenophorea</taxon>
        <taxon>Peniculida</taxon>
        <taxon>Parameciidae</taxon>
        <taxon>Paramecium</taxon>
    </lineage>
</organism>
<dbReference type="GO" id="GO:0006574">
    <property type="term" value="P:L-valine catabolic process"/>
    <property type="evidence" value="ECO:0000318"/>
    <property type="project" value="GO_Central"/>
</dbReference>
<dbReference type="InterPro" id="IPR045004">
    <property type="entry name" value="ECH_dom"/>
</dbReference>
<dbReference type="Gene3D" id="3.90.226.10">
    <property type="entry name" value="2-enoyl-CoA Hydratase, Chain A, domain 1"/>
    <property type="match status" value="1"/>
</dbReference>
<dbReference type="EMBL" id="CT868319">
    <property type="protein sequence ID" value="CAK79104.1"/>
    <property type="molecule type" value="Genomic_DNA"/>
</dbReference>
<evidence type="ECO:0000313" key="5">
    <source>
        <dbReference type="Proteomes" id="UP000000600"/>
    </source>
</evidence>
<dbReference type="GO" id="GO:0003860">
    <property type="term" value="F:3-hydroxyisobutyryl-CoA hydrolase activity"/>
    <property type="evidence" value="ECO:0000318"/>
    <property type="project" value="GO_Central"/>
</dbReference>
<gene>
    <name evidence="4" type="ORF">GSPATT00014071001</name>
</gene>
<name>A0D7T7_PARTE</name>
<dbReference type="GeneID" id="5032286"/>
<evidence type="ECO:0000256" key="1">
    <source>
        <dbReference type="ARBA" id="ARBA00022801"/>
    </source>
</evidence>
<dbReference type="InterPro" id="IPR032259">
    <property type="entry name" value="HIBYL-CoA-H"/>
</dbReference>
<dbReference type="PANTHER" id="PTHR43176:SF3">
    <property type="entry name" value="3-HYDROXYISOBUTYRYL-COA HYDROLASE, MITOCHONDRIAL"/>
    <property type="match status" value="1"/>
</dbReference>
<evidence type="ECO:0000256" key="2">
    <source>
        <dbReference type="SAM" id="Phobius"/>
    </source>
</evidence>
<dbReference type="PANTHER" id="PTHR43176">
    <property type="entry name" value="3-HYDROXYISOBUTYRYL-COA HYDROLASE-RELATED"/>
    <property type="match status" value="1"/>
</dbReference>
<dbReference type="Pfam" id="PF16113">
    <property type="entry name" value="ECH_2"/>
    <property type="match status" value="1"/>
</dbReference>
<evidence type="ECO:0000313" key="4">
    <source>
        <dbReference type="EMBL" id="CAK79104.1"/>
    </source>
</evidence>
<evidence type="ECO:0000259" key="3">
    <source>
        <dbReference type="Pfam" id="PF16113"/>
    </source>
</evidence>
<dbReference type="InParanoid" id="A0D7T7"/>
<dbReference type="OrthoDB" id="1737613at2759"/>
<sequence length="216" mass="26287">MLPFQMKFLKQFDIIIYLKWCAILYQIIWCCISIYYQFKQIWKLQFLMIPKLVFLKIILIQQAIQTKFLIIQFIIQFYLKSKFKLVLLLFQNLFKQILCLIKTVLIFFFQISHTQDCALFLRIIFEQIKRGQKLDLRENLKMDYRIVRRIMQGTDFFEGVKQVLVEKNHVSSWSFKDALTIPQSEVDKYFAFLVIFEKLFINQYRQIYKNCTFQGG</sequence>
<accession>A0D7T7</accession>
<dbReference type="AlphaFoldDB" id="A0D7T7"/>
<dbReference type="KEGG" id="ptm:GSPATT00014071001"/>
<keyword evidence="2" id="KW-1133">Transmembrane helix</keyword>
<keyword evidence="2" id="KW-0472">Membrane</keyword>
<reference evidence="4 5" key="1">
    <citation type="journal article" date="2006" name="Nature">
        <title>Global trends of whole-genome duplications revealed by the ciliate Paramecium tetraurelia.</title>
        <authorList>
            <consortium name="Genoscope"/>
            <person name="Aury J.-M."/>
            <person name="Jaillon O."/>
            <person name="Duret L."/>
            <person name="Noel B."/>
            <person name="Jubin C."/>
            <person name="Porcel B.M."/>
            <person name="Segurens B."/>
            <person name="Daubin V."/>
            <person name="Anthouard V."/>
            <person name="Aiach N."/>
            <person name="Arnaiz O."/>
            <person name="Billaut A."/>
            <person name="Beisson J."/>
            <person name="Blanc I."/>
            <person name="Bouhouche K."/>
            <person name="Camara F."/>
            <person name="Duharcourt S."/>
            <person name="Guigo R."/>
            <person name="Gogendeau D."/>
            <person name="Katinka M."/>
            <person name="Keller A.-M."/>
            <person name="Kissmehl R."/>
            <person name="Klotz C."/>
            <person name="Koll F."/>
            <person name="Le Moue A."/>
            <person name="Lepere C."/>
            <person name="Malinsky S."/>
            <person name="Nowacki M."/>
            <person name="Nowak J.K."/>
            <person name="Plattner H."/>
            <person name="Poulain J."/>
            <person name="Ruiz F."/>
            <person name="Serrano V."/>
            <person name="Zagulski M."/>
            <person name="Dessen P."/>
            <person name="Betermier M."/>
            <person name="Weissenbach J."/>
            <person name="Scarpelli C."/>
            <person name="Schachter V."/>
            <person name="Sperling L."/>
            <person name="Meyer E."/>
            <person name="Cohen J."/>
            <person name="Wincker P."/>
        </authorList>
    </citation>
    <scope>NUCLEOTIDE SEQUENCE [LARGE SCALE GENOMIC DNA]</scope>
    <source>
        <strain evidence="4 5">Stock d4-2</strain>
    </source>
</reference>
<keyword evidence="5" id="KW-1185">Reference proteome</keyword>
<feature type="transmembrane region" description="Helical" evidence="2">
    <location>
        <begin position="12"/>
        <end position="38"/>
    </location>
</feature>